<evidence type="ECO:0000256" key="6">
    <source>
        <dbReference type="ARBA" id="ARBA00023235"/>
    </source>
</evidence>
<keyword evidence="15" id="KW-1185">Reference proteome</keyword>
<evidence type="ECO:0000256" key="11">
    <source>
        <dbReference type="SAM" id="MobiDB-lite"/>
    </source>
</evidence>
<dbReference type="InterPro" id="IPR027417">
    <property type="entry name" value="P-loop_NTPase"/>
</dbReference>
<evidence type="ECO:0000259" key="12">
    <source>
        <dbReference type="PROSITE" id="PS51192"/>
    </source>
</evidence>
<evidence type="ECO:0000259" key="13">
    <source>
        <dbReference type="PROSITE" id="PS51194"/>
    </source>
</evidence>
<sequence>MDNTLCTSNKLIAEMPHQAENKSKGENLKHISDLPLEFQKIFSGFQTFNVIQSKLYDVLMNQDSSVVVSAPTGSGKTVLFELAICRCLIKWKNNNTDGKIVYMAPVRALCSERMVDWKKKFHFHGLNILEITGDSNEKMNLQMIQSYNLILTTPEKWDSMTRRWRDHSASIQDIRLFLIDEVHLLNDDKRGPTLEAVVSRMKTIQVPNGQSIRFIAVSATIPNIEDFSAWLSTNEKPAIFYKFGEELRPVTLNKVILGYPCKDSSYKFDLNLNYRLKQVIRDYSHGKPTLIFCSTRKGVMQTSSTLLQELAYHFTEEQKKILDDCSENILDKKLQEMIRRGLGYHHAGLTSADRAKIEDLFRSGSLPILISTSTLAMGVNLPAHLVIIKSTEYYVGGQWVEYGEGQLLQMMGRAGRPQYDTTATAVIMTKENLKEKYERLASGKDTIESNLHKHLIEFLNCEIVLRTITDVAVAMQWIKSTFLYIRVLKNPMYYGIPKGLTDQGIEAKLQALCLRELHALEKNELLVKSDFAYNLVSTENGKVMARNYIAFETMKVFMKVKGEENLKELLNLICECQEYQDIQLRMNERSVLNLLNKNKLSDTIRFPIEGKIKTKLLKVNCLIQAVLGSIHIPDPSLNREASEIMRITERLLKGLTQYLWQKNHFRALFSALILYKCATCKLWENSRFLTKQLPGIGPALSSLLASASKTTFQAVLDSNPRDLERIINRQPPMGNHLQEVVQRLPIYNINMNLKRYKKRIEICVCISNATEVQYGNTLHCSSLLVATQDNRLLKKEKLCDQAILSQGGEISSSIYIDDFSINEVYAYMISETIVGIDVKATLNLHTNQCIQVEPYNGFQAENETKKQKPSKKANKPPANKKNLLDYQFVPRKVLQSNVKEESVSKYFKSQKLKINNKSEKENETSDNLICPIKFSKLTVQTKPQKTNSTRESDICNAIEETKLDNFILDEFPLASPETEDLATEIAKEKFPMSEEDENESNFSEEMFLIDYEKEDELKNNQQDSDKNENVRKDKSPQKEGSNGNNSMDICFRLLENNSSEDNSNSDKTIIIDGMSLNKQGIKNLSQPPTKNSDSQNGFDIDELFNSQNLTSSQSQISEALSQNLIHPNVCNETIDKKLFSYNDISSPQNHSPANENYYSEANLHQLDPNVERSLQYFSSQAQEFEEFKKYMLVNVFKWNNLPSARGNLSCQSNNQESRPVQTNQRMNDFKVKNQLERASYPNLYNENNFANDSHGQTLPQKNTRIPLFPLTDHNNKLNSIKLRSEYNFNNLNENCIKFFNSQDSGLSQWTNNSQMHIRSSNQPLYMVNYNDTEARPFCERTVAETPEPKSSGYNSLVDECSLLFPSQGSVHLQATCSQSFEKKFTDCSTNFSRSSPRLKDPFGRPGSNHLKKIRLENRPYPEKTFNPTNLMRFEENMFLSSQQCRHVADTPGTSQQGDDFQFKTGHTKLPTNLILRDGKKIQKVSPSPSNVSTNLSSLLHGNDQLNMLFEREKHRL</sequence>
<comment type="similarity">
    <text evidence="1">Belongs to the helicase family. SKI2 subfamily.</text>
</comment>
<feature type="compositionally biased region" description="Basic and acidic residues" evidence="11">
    <location>
        <begin position="1018"/>
        <end position="1037"/>
    </location>
</feature>
<evidence type="ECO:0000256" key="3">
    <source>
        <dbReference type="ARBA" id="ARBA00022801"/>
    </source>
</evidence>
<feature type="compositionally biased region" description="Polar residues" evidence="11">
    <location>
        <begin position="1038"/>
        <end position="1047"/>
    </location>
</feature>
<dbReference type="SUPFAM" id="SSF158702">
    <property type="entry name" value="Sec63 N-terminal domain-like"/>
    <property type="match status" value="1"/>
</dbReference>
<dbReference type="Proteomes" id="UP000494040">
    <property type="component" value="Unassembled WGS sequence"/>
</dbReference>
<keyword evidence="6" id="KW-0413">Isomerase</keyword>
<dbReference type="SMART" id="SM00973">
    <property type="entry name" value="Sec63"/>
    <property type="match status" value="1"/>
</dbReference>
<dbReference type="Gene3D" id="1.10.3380.10">
    <property type="entry name" value="Sec63 N-terminal domain-like domain"/>
    <property type="match status" value="1"/>
</dbReference>
<evidence type="ECO:0000256" key="10">
    <source>
        <dbReference type="ARBA" id="ARBA00048988"/>
    </source>
</evidence>
<dbReference type="Gene3D" id="1.10.10.10">
    <property type="entry name" value="Winged helix-like DNA-binding domain superfamily/Winged helix DNA-binding domain"/>
    <property type="match status" value="1"/>
</dbReference>
<dbReference type="InterPro" id="IPR036388">
    <property type="entry name" value="WH-like_DNA-bd_sf"/>
</dbReference>
<dbReference type="Pfam" id="PF23445">
    <property type="entry name" value="WHD_SNRNP200"/>
    <property type="match status" value="1"/>
</dbReference>
<dbReference type="InterPro" id="IPR001650">
    <property type="entry name" value="Helicase_C-like"/>
</dbReference>
<dbReference type="OrthoDB" id="5575at2759"/>
<dbReference type="GO" id="GO:0003676">
    <property type="term" value="F:nucleic acid binding"/>
    <property type="evidence" value="ECO:0007669"/>
    <property type="project" value="InterPro"/>
</dbReference>
<dbReference type="InterPro" id="IPR057842">
    <property type="entry name" value="WH_MER3"/>
</dbReference>
<dbReference type="CDD" id="cd18795">
    <property type="entry name" value="SF2_C_Ski2"/>
    <property type="match status" value="1"/>
</dbReference>
<feature type="region of interest" description="Disordered" evidence="11">
    <location>
        <begin position="1018"/>
        <end position="1047"/>
    </location>
</feature>
<dbReference type="GO" id="GO:0007131">
    <property type="term" value="P:reciprocal meiotic recombination"/>
    <property type="evidence" value="ECO:0007669"/>
    <property type="project" value="UniProtKB-ARBA"/>
</dbReference>
<dbReference type="EnsemblMetazoa" id="XM_024225793.1">
    <property type="protein sequence ID" value="XP_024081561.1"/>
    <property type="gene ID" value="LOC106664926"/>
</dbReference>
<comment type="catalytic activity">
    <reaction evidence="8">
        <text>Couples ATP hydrolysis with the unwinding of duplex DNA by translocating in the 3'-5' direction.</text>
        <dbReference type="EC" id="5.6.2.4"/>
    </reaction>
</comment>
<dbReference type="SMART" id="SM00490">
    <property type="entry name" value="HELICc"/>
    <property type="match status" value="1"/>
</dbReference>
<feature type="region of interest" description="Disordered" evidence="11">
    <location>
        <begin position="1080"/>
        <end position="1099"/>
    </location>
</feature>
<dbReference type="PANTHER" id="PTHR47835:SF3">
    <property type="entry name" value="HELICASE FOR MEIOSIS 1"/>
    <property type="match status" value="1"/>
</dbReference>
<evidence type="ECO:0000313" key="15">
    <source>
        <dbReference type="Proteomes" id="UP000494040"/>
    </source>
</evidence>
<name>A0A8I6SSJ9_CIMLE</name>
<dbReference type="KEGG" id="clec:106664926"/>
<dbReference type="Pfam" id="PF02889">
    <property type="entry name" value="Sec63"/>
    <property type="match status" value="1"/>
</dbReference>
<dbReference type="EC" id="5.6.2.4" evidence="9"/>
<evidence type="ECO:0000256" key="8">
    <source>
        <dbReference type="ARBA" id="ARBA00034617"/>
    </source>
</evidence>
<evidence type="ECO:0000256" key="5">
    <source>
        <dbReference type="ARBA" id="ARBA00022840"/>
    </source>
</evidence>
<proteinExistence type="inferred from homology"/>
<dbReference type="InterPro" id="IPR004179">
    <property type="entry name" value="Sec63-dom"/>
</dbReference>
<evidence type="ECO:0000256" key="4">
    <source>
        <dbReference type="ARBA" id="ARBA00022806"/>
    </source>
</evidence>
<keyword evidence="3" id="KW-0378">Hydrolase</keyword>
<evidence type="ECO:0000256" key="7">
    <source>
        <dbReference type="ARBA" id="ARBA00023254"/>
    </source>
</evidence>
<evidence type="ECO:0000256" key="2">
    <source>
        <dbReference type="ARBA" id="ARBA00022741"/>
    </source>
</evidence>
<keyword evidence="5" id="KW-0067">ATP-binding</keyword>
<protein>
    <recommendedName>
        <fullName evidence="9">DNA 3'-5' helicase</fullName>
        <ecNumber evidence="9">5.6.2.4</ecNumber>
    </recommendedName>
</protein>
<keyword evidence="2" id="KW-0547">Nucleotide-binding</keyword>
<dbReference type="SMART" id="SM00487">
    <property type="entry name" value="DEXDc"/>
    <property type="match status" value="1"/>
</dbReference>
<feature type="compositionally biased region" description="Polar residues" evidence="11">
    <location>
        <begin position="1080"/>
        <end position="1097"/>
    </location>
</feature>
<dbReference type="Gene3D" id="3.40.50.300">
    <property type="entry name" value="P-loop containing nucleotide triphosphate hydrolases"/>
    <property type="match status" value="2"/>
</dbReference>
<dbReference type="GO" id="GO:0043138">
    <property type="term" value="F:3'-5' DNA helicase activity"/>
    <property type="evidence" value="ECO:0007669"/>
    <property type="project" value="UniProtKB-EC"/>
</dbReference>
<dbReference type="PANTHER" id="PTHR47835">
    <property type="entry name" value="HFM1, ATP DEPENDENT DNA HELICASE HOMOLOG"/>
    <property type="match status" value="1"/>
</dbReference>
<reference evidence="14" key="1">
    <citation type="submission" date="2022-01" db="UniProtKB">
        <authorList>
            <consortium name="EnsemblMetazoa"/>
        </authorList>
    </citation>
    <scope>IDENTIFICATION</scope>
</reference>
<dbReference type="RefSeq" id="XP_024081561.1">
    <property type="nucleotide sequence ID" value="XM_024225793.1"/>
</dbReference>
<dbReference type="Pfam" id="PF00271">
    <property type="entry name" value="Helicase_C"/>
    <property type="match status" value="1"/>
</dbReference>
<dbReference type="Pfam" id="PF00270">
    <property type="entry name" value="DEAD"/>
    <property type="match status" value="1"/>
</dbReference>
<dbReference type="PROSITE" id="PS51194">
    <property type="entry name" value="HELICASE_CTER"/>
    <property type="match status" value="1"/>
</dbReference>
<dbReference type="FunFam" id="1.10.10.10:FF:000012">
    <property type="entry name" value="U5 small nuclear ribonucleoprotein helicase"/>
    <property type="match status" value="1"/>
</dbReference>
<organism evidence="14 15">
    <name type="scientific">Cimex lectularius</name>
    <name type="common">Bed bug</name>
    <name type="synonym">Acanthia lectularia</name>
    <dbReference type="NCBI Taxonomy" id="79782"/>
    <lineage>
        <taxon>Eukaryota</taxon>
        <taxon>Metazoa</taxon>
        <taxon>Ecdysozoa</taxon>
        <taxon>Arthropoda</taxon>
        <taxon>Hexapoda</taxon>
        <taxon>Insecta</taxon>
        <taxon>Pterygota</taxon>
        <taxon>Neoptera</taxon>
        <taxon>Paraneoptera</taxon>
        <taxon>Hemiptera</taxon>
        <taxon>Heteroptera</taxon>
        <taxon>Panheteroptera</taxon>
        <taxon>Cimicomorpha</taxon>
        <taxon>Cimicidae</taxon>
        <taxon>Cimex</taxon>
    </lineage>
</organism>
<keyword evidence="4" id="KW-0347">Helicase</keyword>
<dbReference type="GO" id="GO:0016787">
    <property type="term" value="F:hydrolase activity"/>
    <property type="evidence" value="ECO:0007669"/>
    <property type="project" value="UniProtKB-KW"/>
</dbReference>
<dbReference type="PROSITE" id="PS51192">
    <property type="entry name" value="HELICASE_ATP_BIND_1"/>
    <property type="match status" value="1"/>
</dbReference>
<feature type="domain" description="Helicase ATP-binding" evidence="12">
    <location>
        <begin position="57"/>
        <end position="239"/>
    </location>
</feature>
<dbReference type="SUPFAM" id="SSF52540">
    <property type="entry name" value="P-loop containing nucleoside triphosphate hydrolases"/>
    <property type="match status" value="1"/>
</dbReference>
<dbReference type="InterPro" id="IPR014001">
    <property type="entry name" value="Helicase_ATP-bd"/>
</dbReference>
<dbReference type="InterPro" id="IPR011545">
    <property type="entry name" value="DEAD/DEAH_box_helicase_dom"/>
</dbReference>
<dbReference type="FunFam" id="3.40.50.300:FF:001076">
    <property type="entry name" value="ATP-dependent DNA helicase MER3"/>
    <property type="match status" value="1"/>
</dbReference>
<dbReference type="GeneID" id="106664926"/>
<accession>A0A8I6SSJ9</accession>
<evidence type="ECO:0000256" key="9">
    <source>
        <dbReference type="ARBA" id="ARBA00034808"/>
    </source>
</evidence>
<keyword evidence="7" id="KW-0469">Meiosis</keyword>
<evidence type="ECO:0000313" key="14">
    <source>
        <dbReference type="EnsemblMetazoa" id="XP_024081561.1"/>
    </source>
</evidence>
<evidence type="ECO:0000256" key="1">
    <source>
        <dbReference type="ARBA" id="ARBA00010140"/>
    </source>
</evidence>
<dbReference type="GO" id="GO:0005524">
    <property type="term" value="F:ATP binding"/>
    <property type="evidence" value="ECO:0007669"/>
    <property type="project" value="UniProtKB-KW"/>
</dbReference>
<comment type="catalytic activity">
    <reaction evidence="10">
        <text>ATP + H2O = ADP + phosphate + H(+)</text>
        <dbReference type="Rhea" id="RHEA:13065"/>
        <dbReference type="ChEBI" id="CHEBI:15377"/>
        <dbReference type="ChEBI" id="CHEBI:15378"/>
        <dbReference type="ChEBI" id="CHEBI:30616"/>
        <dbReference type="ChEBI" id="CHEBI:43474"/>
        <dbReference type="ChEBI" id="CHEBI:456216"/>
        <dbReference type="EC" id="5.6.2.4"/>
    </reaction>
</comment>
<feature type="domain" description="Helicase C-terminal" evidence="13">
    <location>
        <begin position="275"/>
        <end position="455"/>
    </location>
</feature>
<dbReference type="InterPro" id="IPR052247">
    <property type="entry name" value="Meiotic_Crossover_Helicase"/>
</dbReference>